<evidence type="ECO:0000313" key="1">
    <source>
        <dbReference type="EMBL" id="KAH8036877.1"/>
    </source>
</evidence>
<dbReference type="EMBL" id="JABSTU010000002">
    <property type="protein sequence ID" value="KAH8036877.1"/>
    <property type="molecule type" value="Genomic_DNA"/>
</dbReference>
<dbReference type="AlphaFoldDB" id="A0A9J6ES08"/>
<comment type="caution">
    <text evidence="1">The sequence shown here is derived from an EMBL/GenBank/DDBJ whole genome shotgun (WGS) entry which is preliminary data.</text>
</comment>
<dbReference type="Proteomes" id="UP000821866">
    <property type="component" value="Chromosome 10"/>
</dbReference>
<evidence type="ECO:0000313" key="2">
    <source>
        <dbReference type="Proteomes" id="UP000821866"/>
    </source>
</evidence>
<gene>
    <name evidence="1" type="ORF">HPB51_006146</name>
</gene>
<keyword evidence="2" id="KW-1185">Reference proteome</keyword>
<reference evidence="1" key="2">
    <citation type="submission" date="2021-09" db="EMBL/GenBank/DDBJ databases">
        <authorList>
            <person name="Jia N."/>
            <person name="Wang J."/>
            <person name="Shi W."/>
            <person name="Du L."/>
            <person name="Sun Y."/>
            <person name="Zhan W."/>
            <person name="Jiang J."/>
            <person name="Wang Q."/>
            <person name="Zhang B."/>
            <person name="Ji P."/>
            <person name="Sakyi L.B."/>
            <person name="Cui X."/>
            <person name="Yuan T."/>
            <person name="Jiang B."/>
            <person name="Yang W."/>
            <person name="Lam T.T.-Y."/>
            <person name="Chang Q."/>
            <person name="Ding S."/>
            <person name="Wang X."/>
            <person name="Zhu J."/>
            <person name="Ruan X."/>
            <person name="Zhao L."/>
            <person name="Wei J."/>
            <person name="Que T."/>
            <person name="Du C."/>
            <person name="Cheng J."/>
            <person name="Dai P."/>
            <person name="Han X."/>
            <person name="Huang E."/>
            <person name="Gao Y."/>
            <person name="Liu J."/>
            <person name="Shao H."/>
            <person name="Ye R."/>
            <person name="Li L."/>
            <person name="Wei W."/>
            <person name="Wang X."/>
            <person name="Wang C."/>
            <person name="Huo Q."/>
            <person name="Li W."/>
            <person name="Guo W."/>
            <person name="Chen H."/>
            <person name="Chen S."/>
            <person name="Zhou L."/>
            <person name="Zhou L."/>
            <person name="Ni X."/>
            <person name="Tian J."/>
            <person name="Zhou Y."/>
            <person name="Sheng Y."/>
            <person name="Liu T."/>
            <person name="Pan Y."/>
            <person name="Xia L."/>
            <person name="Li J."/>
            <person name="Zhao F."/>
            <person name="Cao W."/>
        </authorList>
    </citation>
    <scope>NUCLEOTIDE SEQUENCE</scope>
    <source>
        <strain evidence="1">Rmic-2018</strain>
        <tissue evidence="1">Larvae</tissue>
    </source>
</reference>
<proteinExistence type="predicted"/>
<protein>
    <submittedName>
        <fullName evidence="1">Uncharacterized protein</fullName>
    </submittedName>
</protein>
<name>A0A9J6ES08_RHIMP</name>
<accession>A0A9J6ES08</accession>
<organism evidence="1 2">
    <name type="scientific">Rhipicephalus microplus</name>
    <name type="common">Cattle tick</name>
    <name type="synonym">Boophilus microplus</name>
    <dbReference type="NCBI Taxonomy" id="6941"/>
    <lineage>
        <taxon>Eukaryota</taxon>
        <taxon>Metazoa</taxon>
        <taxon>Ecdysozoa</taxon>
        <taxon>Arthropoda</taxon>
        <taxon>Chelicerata</taxon>
        <taxon>Arachnida</taxon>
        <taxon>Acari</taxon>
        <taxon>Parasitiformes</taxon>
        <taxon>Ixodida</taxon>
        <taxon>Ixodoidea</taxon>
        <taxon>Ixodidae</taxon>
        <taxon>Rhipicephalinae</taxon>
        <taxon>Rhipicephalus</taxon>
        <taxon>Boophilus</taxon>
    </lineage>
</organism>
<sequence length="333" mass="37141">MAERVSGIEPARRQITVEVARRCYRIASRLVPPCAQSGYCPCGLTDSAVEECNRALWCVGLQIRHDLRGNPRYGRKTVSAIRKLRSGFLSHHIQSESAIVALALLNILFKKHRCLVALQLFDVIAKLSAMLIPLQRISAVKELTIIVDPDEQPSGIRELVEYLKTVVVDEGLNLRFIEGVYRLDAQASLLLTLLDQPEVKLTVLDLTGLTVDATEAETIVNALLKSTSLAELAVNSQVFASGPECKSSEHFAWYLVQNKAPIRRLHLDARDMNEECNSLELLSTLVRAICEMNFLLELTARWLCRAADIGLFGRVLTSKDNLHVLDVRCQSLL</sequence>
<reference evidence="1" key="1">
    <citation type="journal article" date="2020" name="Cell">
        <title>Large-Scale Comparative Analyses of Tick Genomes Elucidate Their Genetic Diversity and Vector Capacities.</title>
        <authorList>
            <consortium name="Tick Genome and Microbiome Consortium (TIGMIC)"/>
            <person name="Jia N."/>
            <person name="Wang J."/>
            <person name="Shi W."/>
            <person name="Du L."/>
            <person name="Sun Y."/>
            <person name="Zhan W."/>
            <person name="Jiang J.F."/>
            <person name="Wang Q."/>
            <person name="Zhang B."/>
            <person name="Ji P."/>
            <person name="Bell-Sakyi L."/>
            <person name="Cui X.M."/>
            <person name="Yuan T.T."/>
            <person name="Jiang B.G."/>
            <person name="Yang W.F."/>
            <person name="Lam T.T."/>
            <person name="Chang Q.C."/>
            <person name="Ding S.J."/>
            <person name="Wang X.J."/>
            <person name="Zhu J.G."/>
            <person name="Ruan X.D."/>
            <person name="Zhao L."/>
            <person name="Wei J.T."/>
            <person name="Ye R.Z."/>
            <person name="Que T.C."/>
            <person name="Du C.H."/>
            <person name="Zhou Y.H."/>
            <person name="Cheng J.X."/>
            <person name="Dai P.F."/>
            <person name="Guo W.B."/>
            <person name="Han X.H."/>
            <person name="Huang E.J."/>
            <person name="Li L.F."/>
            <person name="Wei W."/>
            <person name="Gao Y.C."/>
            <person name="Liu J.Z."/>
            <person name="Shao H.Z."/>
            <person name="Wang X."/>
            <person name="Wang C.C."/>
            <person name="Yang T.C."/>
            <person name="Huo Q.B."/>
            <person name="Li W."/>
            <person name="Chen H.Y."/>
            <person name="Chen S.E."/>
            <person name="Zhou L.G."/>
            <person name="Ni X.B."/>
            <person name="Tian J.H."/>
            <person name="Sheng Y."/>
            <person name="Liu T."/>
            <person name="Pan Y.S."/>
            <person name="Xia L.Y."/>
            <person name="Li J."/>
            <person name="Zhao F."/>
            <person name="Cao W.C."/>
        </authorList>
    </citation>
    <scope>NUCLEOTIDE SEQUENCE</scope>
    <source>
        <strain evidence="1">Rmic-2018</strain>
    </source>
</reference>